<dbReference type="Proteomes" id="UP000580130">
    <property type="component" value="Unassembled WGS sequence"/>
</dbReference>
<proteinExistence type="predicted"/>
<name>A0A848CKD1_9FIRM</name>
<organism evidence="1 2">
    <name type="scientific">Dorea formicigenerans</name>
    <dbReference type="NCBI Taxonomy" id="39486"/>
    <lineage>
        <taxon>Bacteria</taxon>
        <taxon>Bacillati</taxon>
        <taxon>Bacillota</taxon>
        <taxon>Clostridia</taxon>
        <taxon>Lachnospirales</taxon>
        <taxon>Lachnospiraceae</taxon>
        <taxon>Dorea</taxon>
    </lineage>
</organism>
<dbReference type="EMBL" id="JABAFX010000039">
    <property type="protein sequence ID" value="NME58174.1"/>
    <property type="molecule type" value="Genomic_DNA"/>
</dbReference>
<dbReference type="RefSeq" id="WP_118751782.1">
    <property type="nucleotide sequence ID" value="NZ_JABAFX010000039.1"/>
</dbReference>
<sequence>MSNSNNTHKYDDIINLPHHTSPQRPRMAMIDRAAQFSPFAALTGYDAAVKETARLTEDRVELDEYEKSALNDRLQIVQERLPDTPVIAITYFVPDERKSGGAYCTEMGIIKKIDYYERTVIMRSGTHIPIDEIIGIEGDLFNQLDGNMI</sequence>
<accession>A0A848CKD1</accession>
<evidence type="ECO:0000313" key="1">
    <source>
        <dbReference type="EMBL" id="NME58174.1"/>
    </source>
</evidence>
<comment type="caution">
    <text evidence="1">The sequence shown here is derived from an EMBL/GenBank/DDBJ whole genome shotgun (WGS) entry which is preliminary data.</text>
</comment>
<evidence type="ECO:0000313" key="2">
    <source>
        <dbReference type="Proteomes" id="UP000580130"/>
    </source>
</evidence>
<reference evidence="1 2" key="1">
    <citation type="submission" date="2020-04" db="EMBL/GenBank/DDBJ databases">
        <authorList>
            <person name="Hitch T.C.A."/>
            <person name="Wylensek D."/>
            <person name="Clavel T."/>
        </authorList>
    </citation>
    <scope>NUCLEOTIDE SEQUENCE [LARGE SCALE GENOMIC DNA]</scope>
    <source>
        <strain evidence="1 2">BSM-383-APC-5F</strain>
    </source>
</reference>
<protein>
    <submittedName>
        <fullName evidence="1">YolD-like family protein</fullName>
    </submittedName>
</protein>
<gene>
    <name evidence="1" type="ORF">HF855_12365</name>
</gene>
<dbReference type="AlphaFoldDB" id="A0A848CKD1"/>